<name>A0A504ZD08_FASGI</name>
<evidence type="ECO:0000313" key="2">
    <source>
        <dbReference type="Proteomes" id="UP000316759"/>
    </source>
</evidence>
<dbReference type="SFLD" id="SFLDG01129">
    <property type="entry name" value="C1.5:_HAD__Beta-PGM__Phosphata"/>
    <property type="match status" value="1"/>
</dbReference>
<keyword evidence="2" id="KW-1185">Reference proteome</keyword>
<dbReference type="InterPro" id="IPR036412">
    <property type="entry name" value="HAD-like_sf"/>
</dbReference>
<dbReference type="AlphaFoldDB" id="A0A504ZD08"/>
<dbReference type="InterPro" id="IPR023214">
    <property type="entry name" value="HAD_sf"/>
</dbReference>
<dbReference type="Gene3D" id="3.40.50.1000">
    <property type="entry name" value="HAD superfamily/HAD-like"/>
    <property type="match status" value="1"/>
</dbReference>
<dbReference type="PANTHER" id="PTHR17901:SF14">
    <property type="entry name" value="MAGNESIUM-DEPENDENT PHOSPHATASE 1"/>
    <property type="match status" value="1"/>
</dbReference>
<dbReference type="STRING" id="46835.A0A504ZD08"/>
<dbReference type="InterPro" id="IPR010036">
    <property type="entry name" value="MDP_1_eu_arc"/>
</dbReference>
<dbReference type="EMBL" id="SUNJ01000288">
    <property type="protein sequence ID" value="TPP67778.1"/>
    <property type="molecule type" value="Genomic_DNA"/>
</dbReference>
<protein>
    <submittedName>
        <fullName evidence="1">Magnesium-dependent phosphatase 1</fullName>
    </submittedName>
</protein>
<comment type="caution">
    <text evidence="1">The sequence shown here is derived from an EMBL/GenBank/DDBJ whole genome shotgun (WGS) entry which is preliminary data.</text>
</comment>
<dbReference type="NCBIfam" id="TIGR01681">
    <property type="entry name" value="HAD-SF-IIIC"/>
    <property type="match status" value="1"/>
</dbReference>
<evidence type="ECO:0000313" key="1">
    <source>
        <dbReference type="EMBL" id="TPP67778.1"/>
    </source>
</evidence>
<dbReference type="Proteomes" id="UP000316759">
    <property type="component" value="Unassembled WGS sequence"/>
</dbReference>
<accession>A0A504ZD08</accession>
<dbReference type="PANTHER" id="PTHR17901">
    <property type="entry name" value="MAGNESIUM-DEPENDENT PHOSPHATASE 1 MDP1"/>
    <property type="match status" value="1"/>
</dbReference>
<gene>
    <name evidence="1" type="ORF">FGIG_04912</name>
</gene>
<dbReference type="SFLD" id="SFLDG01131">
    <property type="entry name" value="C1.5.2:_MDP_Like"/>
    <property type="match status" value="1"/>
</dbReference>
<dbReference type="SUPFAM" id="SSF56784">
    <property type="entry name" value="HAD-like"/>
    <property type="match status" value="1"/>
</dbReference>
<organism evidence="1 2">
    <name type="scientific">Fasciola gigantica</name>
    <name type="common">Giant liver fluke</name>
    <dbReference type="NCBI Taxonomy" id="46835"/>
    <lineage>
        <taxon>Eukaryota</taxon>
        <taxon>Metazoa</taxon>
        <taxon>Spiralia</taxon>
        <taxon>Lophotrochozoa</taxon>
        <taxon>Platyhelminthes</taxon>
        <taxon>Trematoda</taxon>
        <taxon>Digenea</taxon>
        <taxon>Plagiorchiida</taxon>
        <taxon>Echinostomata</taxon>
        <taxon>Echinostomatoidea</taxon>
        <taxon>Fasciolidae</taxon>
        <taxon>Fasciola</taxon>
    </lineage>
</organism>
<proteinExistence type="predicted"/>
<dbReference type="NCBIfam" id="TIGR01685">
    <property type="entry name" value="MDP-1"/>
    <property type="match status" value="1"/>
</dbReference>
<dbReference type="Pfam" id="PF12689">
    <property type="entry name" value="Acid_PPase"/>
    <property type="match status" value="1"/>
</dbReference>
<dbReference type="GO" id="GO:0003993">
    <property type="term" value="F:acid phosphatase activity"/>
    <property type="evidence" value="ECO:0007669"/>
    <property type="project" value="TreeGrafter"/>
</dbReference>
<sequence>MSNGLFSGVALKPRMIVFDLDCTLWPFDCDVYQGHEFRKKNGVIVDSDGAEVLVCNDSSFILNSIKDEKDVLLACASRTFTTDIARQLVRLRGWHHLFDFMEIYPSCKVKHFTTLSQKTGVPFHEMIFFDDLSWNIQDARQLGIHAYLVPNGITVPIVRRAIREYERFASERRNLQTSLA</sequence>
<dbReference type="SFLD" id="SFLDS00003">
    <property type="entry name" value="Haloacid_Dehalogenase"/>
    <property type="match status" value="1"/>
</dbReference>
<dbReference type="OrthoDB" id="2865258at2759"/>
<reference evidence="1 2" key="1">
    <citation type="submission" date="2019-04" db="EMBL/GenBank/DDBJ databases">
        <title>Annotation for the trematode Fasciola gigantica.</title>
        <authorList>
            <person name="Choi Y.-J."/>
        </authorList>
    </citation>
    <scope>NUCLEOTIDE SEQUENCE [LARGE SCALE GENOMIC DNA]</scope>
    <source>
        <strain evidence="1">Uganda_cow_1</strain>
    </source>
</reference>
<dbReference type="InterPro" id="IPR010033">
    <property type="entry name" value="HAD_SF_ppase_IIIC"/>
</dbReference>